<protein>
    <submittedName>
        <fullName evidence="1">Uncharacterized protein</fullName>
    </submittedName>
</protein>
<evidence type="ECO:0000313" key="2">
    <source>
        <dbReference type="Proteomes" id="UP000438699"/>
    </source>
</evidence>
<gene>
    <name evidence="1" type="ORF">F8A88_15440</name>
</gene>
<proteinExistence type="predicted"/>
<organism evidence="1 2">
    <name type="scientific">Pseudodesulfovibrio senegalensis</name>
    <dbReference type="NCBI Taxonomy" id="1721087"/>
    <lineage>
        <taxon>Bacteria</taxon>
        <taxon>Pseudomonadati</taxon>
        <taxon>Thermodesulfobacteriota</taxon>
        <taxon>Desulfovibrionia</taxon>
        <taxon>Desulfovibrionales</taxon>
        <taxon>Desulfovibrionaceae</taxon>
    </lineage>
</organism>
<dbReference type="EMBL" id="WAIE01000011">
    <property type="protein sequence ID" value="KAB1437318.1"/>
    <property type="molecule type" value="Genomic_DNA"/>
</dbReference>
<name>A0A6N6N0A4_9BACT</name>
<dbReference type="Proteomes" id="UP000438699">
    <property type="component" value="Unassembled WGS sequence"/>
</dbReference>
<keyword evidence="2" id="KW-1185">Reference proteome</keyword>
<comment type="caution">
    <text evidence="1">The sequence shown here is derived from an EMBL/GenBank/DDBJ whole genome shotgun (WGS) entry which is preliminary data.</text>
</comment>
<dbReference type="RefSeq" id="WP_151152085.1">
    <property type="nucleotide sequence ID" value="NZ_WAIE01000011.1"/>
</dbReference>
<evidence type="ECO:0000313" key="1">
    <source>
        <dbReference type="EMBL" id="KAB1437318.1"/>
    </source>
</evidence>
<accession>A0A6N6N0A4</accession>
<reference evidence="1 2" key="1">
    <citation type="journal article" date="2017" name="Int. J. Syst. Evol. Microbiol.">
        <title>Desulfovibrio senegalensis sp. nov., a mesophilic sulfate reducer isolated from marine sediment.</title>
        <authorList>
            <person name="Thioye A."/>
            <person name="Gam Z.B.A."/>
            <person name="Mbengue M."/>
            <person name="Cayol J.L."/>
            <person name="Joseph-Bartoli M."/>
            <person name="Toure-Kane C."/>
            <person name="Labat M."/>
        </authorList>
    </citation>
    <scope>NUCLEOTIDE SEQUENCE [LARGE SCALE GENOMIC DNA]</scope>
    <source>
        <strain evidence="1 2">DSM 101509</strain>
    </source>
</reference>
<sequence>MIFSVEIDSDKGFRTQMMDGRISVFGTAKKQSEKIAKEYAEQTKSEAGHVALVGDGEIQGYWVWNKSIFWWESQ</sequence>
<dbReference type="AlphaFoldDB" id="A0A6N6N0A4"/>